<dbReference type="InterPro" id="IPR031656">
    <property type="entry name" value="DAO_C"/>
</dbReference>
<evidence type="ECO:0000313" key="8">
    <source>
        <dbReference type="EMBL" id="GGO32179.1"/>
    </source>
</evidence>
<sequence length="560" mass="60736">MPICRQNKLDLITADPAFDAVVVGGGINGIGVFRDLALQGLRVLLVEKGDFCSGCSSAPSRMIHGGLRYLENAEVGLVRESLQERDRLLENAPHMVRPLPTVIPISHVFSGIANAALGLFGFTGRPRPRGALPIKIGLVLYDAITGRHRKLPRHRFMGRGAAHARWPALPPGILAAATYHDAWITYPERLGIELINDAITASRQAIALNHAEIRMEGGRLLLRDAPTGARIEVTAKVIVNATGAWVDQAAETLGARLQKRMVSGTKGSHLILDNPALMQALGGHMAYFEHGDGRVCIVFPYLGRVLAGSTDLRVSAPGRTACTTEERDYILGALSALFPTIPITPEQIVYSYSGIRPLPFSDADFTGRISRGHSLRRLDGPIPQIGMIGGKWTTYRAFAEEAADLALMELGRNRLHNTRDLRIGGGAGFDATTRDRLAAEFKLGAERANHLVDLYGAGAFSVARFCAEGPDAALPGTQLTGREVIRFMREEHALRLADVLQRRSPCAIRGELSLPLIDAVSRIMAQELGWSDTERAQETARFLDDLNTFHGVSLTPQTGA</sequence>
<evidence type="ECO:0000259" key="7">
    <source>
        <dbReference type="Pfam" id="PF16901"/>
    </source>
</evidence>
<dbReference type="RefSeq" id="WP_146286281.1">
    <property type="nucleotide sequence ID" value="NZ_BMLP01000002.1"/>
</dbReference>
<dbReference type="SUPFAM" id="SSF51905">
    <property type="entry name" value="FAD/NAD(P)-binding domain"/>
    <property type="match status" value="1"/>
</dbReference>
<dbReference type="Proteomes" id="UP000598196">
    <property type="component" value="Unassembled WGS sequence"/>
</dbReference>
<feature type="domain" description="FAD dependent oxidoreductase" evidence="6">
    <location>
        <begin position="19"/>
        <end position="371"/>
    </location>
</feature>
<evidence type="ECO:0000313" key="9">
    <source>
        <dbReference type="Proteomes" id="UP000598196"/>
    </source>
</evidence>
<dbReference type="PANTHER" id="PTHR11985">
    <property type="entry name" value="GLYCEROL-3-PHOSPHATE DEHYDROGENASE"/>
    <property type="match status" value="1"/>
</dbReference>
<dbReference type="PRINTS" id="PR01001">
    <property type="entry name" value="FADG3PDH"/>
</dbReference>
<evidence type="ECO:0000256" key="5">
    <source>
        <dbReference type="ARBA" id="ARBA00023002"/>
    </source>
</evidence>
<gene>
    <name evidence="8" type="primary">glpD</name>
    <name evidence="8" type="ORF">GCM10010991_19280</name>
</gene>
<dbReference type="GO" id="GO:0046168">
    <property type="term" value="P:glycerol-3-phosphate catabolic process"/>
    <property type="evidence" value="ECO:0007669"/>
    <property type="project" value="TreeGrafter"/>
</dbReference>
<keyword evidence="4" id="KW-0274">FAD</keyword>
<dbReference type="InterPro" id="IPR036188">
    <property type="entry name" value="FAD/NAD-bd_sf"/>
</dbReference>
<dbReference type="Gene3D" id="3.30.9.10">
    <property type="entry name" value="D-Amino Acid Oxidase, subunit A, domain 2"/>
    <property type="match status" value="1"/>
</dbReference>
<comment type="cofactor">
    <cofactor evidence="1">
        <name>FAD</name>
        <dbReference type="ChEBI" id="CHEBI:57692"/>
    </cofactor>
</comment>
<dbReference type="EMBL" id="BMLP01000002">
    <property type="protein sequence ID" value="GGO32179.1"/>
    <property type="molecule type" value="Genomic_DNA"/>
</dbReference>
<evidence type="ECO:0000259" key="6">
    <source>
        <dbReference type="Pfam" id="PF01266"/>
    </source>
</evidence>
<keyword evidence="9" id="KW-1185">Reference proteome</keyword>
<dbReference type="PROSITE" id="PS00978">
    <property type="entry name" value="FAD_G3PDH_2"/>
    <property type="match status" value="1"/>
</dbReference>
<dbReference type="Pfam" id="PF16901">
    <property type="entry name" value="DAO_C"/>
    <property type="match status" value="1"/>
</dbReference>
<accession>A0A917YJ95</accession>
<evidence type="ECO:0000256" key="3">
    <source>
        <dbReference type="ARBA" id="ARBA00022630"/>
    </source>
</evidence>
<dbReference type="Gene3D" id="1.10.8.870">
    <property type="entry name" value="Alpha-glycerophosphate oxidase, cap domain"/>
    <property type="match status" value="1"/>
</dbReference>
<evidence type="ECO:0000256" key="1">
    <source>
        <dbReference type="ARBA" id="ARBA00001974"/>
    </source>
</evidence>
<dbReference type="InterPro" id="IPR006076">
    <property type="entry name" value="FAD-dep_OxRdtase"/>
</dbReference>
<comment type="caution">
    <text evidence="8">The sequence shown here is derived from an EMBL/GenBank/DDBJ whole genome shotgun (WGS) entry which is preliminary data.</text>
</comment>
<name>A0A917YJ95_9RHOB</name>
<dbReference type="InterPro" id="IPR000447">
    <property type="entry name" value="G3P_DH_FAD-dep"/>
</dbReference>
<evidence type="ECO:0000256" key="2">
    <source>
        <dbReference type="ARBA" id="ARBA00007330"/>
    </source>
</evidence>
<evidence type="ECO:0000256" key="4">
    <source>
        <dbReference type="ARBA" id="ARBA00022827"/>
    </source>
</evidence>
<dbReference type="Gene3D" id="3.50.50.60">
    <property type="entry name" value="FAD/NAD(P)-binding domain"/>
    <property type="match status" value="1"/>
</dbReference>
<keyword evidence="3" id="KW-0285">Flavoprotein</keyword>
<dbReference type="PANTHER" id="PTHR11985:SF15">
    <property type="entry name" value="GLYCEROL-3-PHOSPHATE DEHYDROGENASE, MITOCHONDRIAL"/>
    <property type="match status" value="1"/>
</dbReference>
<keyword evidence="5" id="KW-0560">Oxidoreductase</keyword>
<protein>
    <submittedName>
        <fullName evidence="8">Glycerol-3-phosphate dehydrogenase</fullName>
    </submittedName>
</protein>
<proteinExistence type="inferred from homology"/>
<feature type="domain" description="Alpha-glycerophosphate oxidase C-terminal" evidence="7">
    <location>
        <begin position="417"/>
        <end position="535"/>
    </location>
</feature>
<reference evidence="8 9" key="1">
    <citation type="journal article" date="2014" name="Int. J. Syst. Evol. Microbiol.">
        <title>Complete genome sequence of Corynebacterium casei LMG S-19264T (=DSM 44701T), isolated from a smear-ripened cheese.</title>
        <authorList>
            <consortium name="US DOE Joint Genome Institute (JGI-PGF)"/>
            <person name="Walter F."/>
            <person name="Albersmeier A."/>
            <person name="Kalinowski J."/>
            <person name="Ruckert C."/>
        </authorList>
    </citation>
    <scope>NUCLEOTIDE SEQUENCE [LARGE SCALE GENOMIC DNA]</scope>
    <source>
        <strain evidence="8 9">CGMCC 1.7029</strain>
    </source>
</reference>
<comment type="similarity">
    <text evidence="2">Belongs to the FAD-dependent glycerol-3-phosphate dehydrogenase family.</text>
</comment>
<dbReference type="OrthoDB" id="9766796at2"/>
<organism evidence="8 9">
    <name type="scientific">Gemmobacter aquaticus</name>
    <dbReference type="NCBI Taxonomy" id="490185"/>
    <lineage>
        <taxon>Bacteria</taxon>
        <taxon>Pseudomonadati</taxon>
        <taxon>Pseudomonadota</taxon>
        <taxon>Alphaproteobacteria</taxon>
        <taxon>Rhodobacterales</taxon>
        <taxon>Paracoccaceae</taxon>
        <taxon>Gemmobacter</taxon>
    </lineage>
</organism>
<dbReference type="AlphaFoldDB" id="A0A917YJ95"/>
<dbReference type="GO" id="GO:0004368">
    <property type="term" value="F:glycerol-3-phosphate dehydrogenase (quinone) activity"/>
    <property type="evidence" value="ECO:0007669"/>
    <property type="project" value="InterPro"/>
</dbReference>
<dbReference type="InterPro" id="IPR038299">
    <property type="entry name" value="DAO_C_sf"/>
</dbReference>
<dbReference type="Pfam" id="PF01266">
    <property type="entry name" value="DAO"/>
    <property type="match status" value="1"/>
</dbReference>